<proteinExistence type="predicted"/>
<dbReference type="Pfam" id="PF12833">
    <property type="entry name" value="HTH_18"/>
    <property type="match status" value="1"/>
</dbReference>
<keyword evidence="10" id="KW-0238">DNA-binding</keyword>
<dbReference type="Pfam" id="PF02805">
    <property type="entry name" value="Ada_Zn_binding"/>
    <property type="match status" value="1"/>
</dbReference>
<keyword evidence="8" id="KW-0862">Zinc</keyword>
<dbReference type="Gene3D" id="3.40.10.10">
    <property type="entry name" value="DNA Methylphosphotriester Repair Domain"/>
    <property type="match status" value="1"/>
</dbReference>
<dbReference type="Gene3D" id="1.10.1670.10">
    <property type="entry name" value="Helix-hairpin-Helix base-excision DNA repair enzymes (C-terminal)"/>
    <property type="match status" value="1"/>
</dbReference>
<evidence type="ECO:0000256" key="2">
    <source>
        <dbReference type="ARBA" id="ARBA00001947"/>
    </source>
</evidence>
<dbReference type="GO" id="GO:0032259">
    <property type="term" value="P:methylation"/>
    <property type="evidence" value="ECO:0007669"/>
    <property type="project" value="UniProtKB-KW"/>
</dbReference>
<sequence length="500" mass="53978">MFTANPPVAEKLDPAICYRALTTRDARFDGRFFTAVRTTGIYCRPICPAQTPKEQNCTFYPSAAAAEVAGFRSCLRCRPERAPNTAPANPLVERAMALIALGYATDGPRLSRKLGVSERHLRRLFAEHLGASPKQVAETRRHLLARQLVMETDLPLTDVALASGFGSLRRFNHVFQDLYGQPPSQMRRRLAKPQADRSFALSLPYRAPYDWDGVITALAAHAIPGVEAVTPQSYARLITLGGHHGTVVVSPGTGDSLTARIDFPKLAYLPEIVARLRALFDLAADTGLIDAHLATDAALAPWVAARPGMRVPGAWDAFECAVRVILGQQVSVAAGRRLAAEVVTRYGTAIETGIPGLTGLFPSPERLVAVADHLSLDLNMPRARAAAIINLARAEAENPDLLAPGGDLDQTIGRLTAVAGIGPWTAHCIALFALREPDAFPAQDVGMQRVLGGLSAKALEARSESWRPWRAYAAIHLWLQALNTVPPAKTGKEKKDALVD</sequence>
<dbReference type="GO" id="GO:0008168">
    <property type="term" value="F:methyltransferase activity"/>
    <property type="evidence" value="ECO:0007669"/>
    <property type="project" value="UniProtKB-KW"/>
</dbReference>
<keyword evidence="16" id="KW-1185">Reference proteome</keyword>
<dbReference type="InterPro" id="IPR004026">
    <property type="entry name" value="Ada_DNA_repair_Zn-bd"/>
</dbReference>
<evidence type="ECO:0000256" key="1">
    <source>
        <dbReference type="ARBA" id="ARBA00000086"/>
    </source>
</evidence>
<dbReference type="SUPFAM" id="SSF55945">
    <property type="entry name" value="TATA-box binding protein-like"/>
    <property type="match status" value="1"/>
</dbReference>
<dbReference type="Gene3D" id="1.10.10.60">
    <property type="entry name" value="Homeodomain-like"/>
    <property type="match status" value="1"/>
</dbReference>
<comment type="caution">
    <text evidence="15">The sequence shown here is derived from an EMBL/GenBank/DDBJ whole genome shotgun (WGS) entry which is preliminary data.</text>
</comment>
<evidence type="ECO:0000256" key="9">
    <source>
        <dbReference type="ARBA" id="ARBA00023015"/>
    </source>
</evidence>
<name>A0A964DWX4_9PROT</name>
<dbReference type="GO" id="GO:0008270">
    <property type="term" value="F:zinc ion binding"/>
    <property type="evidence" value="ECO:0007669"/>
    <property type="project" value="InterPro"/>
</dbReference>
<dbReference type="InterPro" id="IPR010316">
    <property type="entry name" value="AlkA_N"/>
</dbReference>
<dbReference type="PROSITE" id="PS01124">
    <property type="entry name" value="HTH_ARAC_FAMILY_2"/>
    <property type="match status" value="1"/>
</dbReference>
<dbReference type="SUPFAM" id="SSF48150">
    <property type="entry name" value="DNA-glycosylase"/>
    <property type="match status" value="1"/>
</dbReference>
<evidence type="ECO:0000256" key="3">
    <source>
        <dbReference type="ARBA" id="ARBA00012000"/>
    </source>
</evidence>
<dbReference type="FunFam" id="3.40.10.10:FF:000001">
    <property type="entry name" value="DNA-3-methyladenine glycosylase 2"/>
    <property type="match status" value="1"/>
</dbReference>
<dbReference type="InterPro" id="IPR009057">
    <property type="entry name" value="Homeodomain-like_sf"/>
</dbReference>
<dbReference type="Pfam" id="PF06029">
    <property type="entry name" value="AlkA_N"/>
    <property type="match status" value="1"/>
</dbReference>
<feature type="domain" description="HTH araC/xylS-type" evidence="14">
    <location>
        <begin position="110"/>
        <end position="189"/>
    </location>
</feature>
<dbReference type="InterPro" id="IPR051912">
    <property type="entry name" value="Alkylbase_DNA_Glycosylase/TA"/>
</dbReference>
<dbReference type="GO" id="GO:0006307">
    <property type="term" value="P:DNA alkylation repair"/>
    <property type="evidence" value="ECO:0007669"/>
    <property type="project" value="TreeGrafter"/>
</dbReference>
<dbReference type="Pfam" id="PF00730">
    <property type="entry name" value="HhH-GPD"/>
    <property type="match status" value="1"/>
</dbReference>
<dbReference type="GO" id="GO:0043565">
    <property type="term" value="F:sequence-specific DNA binding"/>
    <property type="evidence" value="ECO:0007669"/>
    <property type="project" value="InterPro"/>
</dbReference>
<dbReference type="EMBL" id="JAESVB010000001">
    <property type="protein sequence ID" value="MCB8873660.1"/>
    <property type="molecule type" value="Genomic_DNA"/>
</dbReference>
<dbReference type="GO" id="GO:0043916">
    <property type="term" value="F:DNA-7-methylguanine glycosylase activity"/>
    <property type="evidence" value="ECO:0007669"/>
    <property type="project" value="TreeGrafter"/>
</dbReference>
<dbReference type="PANTHER" id="PTHR43003">
    <property type="entry name" value="DNA-3-METHYLADENINE GLYCOSYLASE"/>
    <property type="match status" value="1"/>
</dbReference>
<dbReference type="SMART" id="SM00342">
    <property type="entry name" value="HTH_ARAC"/>
    <property type="match status" value="1"/>
</dbReference>
<dbReference type="Proteomes" id="UP000708298">
    <property type="component" value="Unassembled WGS sequence"/>
</dbReference>
<dbReference type="GO" id="GO:0032993">
    <property type="term" value="C:protein-DNA complex"/>
    <property type="evidence" value="ECO:0007669"/>
    <property type="project" value="TreeGrafter"/>
</dbReference>
<evidence type="ECO:0000256" key="7">
    <source>
        <dbReference type="ARBA" id="ARBA00022763"/>
    </source>
</evidence>
<keyword evidence="7" id="KW-0227">DNA damage</keyword>
<keyword evidence="11" id="KW-0010">Activator</keyword>
<evidence type="ECO:0000256" key="8">
    <source>
        <dbReference type="ARBA" id="ARBA00022833"/>
    </source>
</evidence>
<evidence type="ECO:0000313" key="16">
    <source>
        <dbReference type="Proteomes" id="UP000708298"/>
    </source>
</evidence>
<dbReference type="PANTHER" id="PTHR43003:SF13">
    <property type="entry name" value="DNA-3-METHYLADENINE GLYCOSYLASE 2"/>
    <property type="match status" value="1"/>
</dbReference>
<dbReference type="RefSeq" id="WP_227319346.1">
    <property type="nucleotide sequence ID" value="NZ_JAESVB010000001.1"/>
</dbReference>
<dbReference type="InterPro" id="IPR023170">
    <property type="entry name" value="HhH_base_excis_C"/>
</dbReference>
<accession>A0A964DWX4</accession>
<keyword evidence="9" id="KW-0805">Transcription regulation</keyword>
<evidence type="ECO:0000259" key="14">
    <source>
        <dbReference type="PROSITE" id="PS01124"/>
    </source>
</evidence>
<dbReference type="SMART" id="SM01009">
    <property type="entry name" value="AlkA_N"/>
    <property type="match status" value="1"/>
</dbReference>
<dbReference type="InterPro" id="IPR011257">
    <property type="entry name" value="DNA_glycosylase"/>
</dbReference>
<comment type="catalytic activity">
    <reaction evidence="1">
        <text>Hydrolysis of alkylated DNA, releasing 3-methyladenine, 3-methylguanine, 7-methylguanine and 7-methyladenine.</text>
        <dbReference type="EC" id="3.2.2.21"/>
    </reaction>
</comment>
<dbReference type="SUPFAM" id="SSF57884">
    <property type="entry name" value="Ada DNA repair protein, N-terminal domain (N-Ada 10)"/>
    <property type="match status" value="1"/>
</dbReference>
<keyword evidence="12" id="KW-0804">Transcription</keyword>
<dbReference type="GO" id="GO:0006285">
    <property type="term" value="P:base-excision repair, AP site formation"/>
    <property type="evidence" value="ECO:0007669"/>
    <property type="project" value="TreeGrafter"/>
</dbReference>
<evidence type="ECO:0000256" key="13">
    <source>
        <dbReference type="ARBA" id="ARBA00023204"/>
    </source>
</evidence>
<evidence type="ECO:0000313" key="15">
    <source>
        <dbReference type="EMBL" id="MCB8873660.1"/>
    </source>
</evidence>
<evidence type="ECO:0000256" key="11">
    <source>
        <dbReference type="ARBA" id="ARBA00023159"/>
    </source>
</evidence>
<dbReference type="GO" id="GO:0032131">
    <property type="term" value="F:alkylated DNA binding"/>
    <property type="evidence" value="ECO:0007669"/>
    <property type="project" value="TreeGrafter"/>
</dbReference>
<organism evidence="15 16">
    <name type="scientific">Acidisoma silvae</name>
    <dbReference type="NCBI Taxonomy" id="2802396"/>
    <lineage>
        <taxon>Bacteria</taxon>
        <taxon>Pseudomonadati</taxon>
        <taxon>Pseudomonadota</taxon>
        <taxon>Alphaproteobacteria</taxon>
        <taxon>Acetobacterales</taxon>
        <taxon>Acidocellaceae</taxon>
        <taxon>Acidisoma</taxon>
    </lineage>
</organism>
<dbReference type="SMART" id="SM00478">
    <property type="entry name" value="ENDO3c"/>
    <property type="match status" value="1"/>
</dbReference>
<keyword evidence="6" id="KW-0479">Metal-binding</keyword>
<dbReference type="GO" id="GO:0008725">
    <property type="term" value="F:DNA-3-methyladenine glycosylase activity"/>
    <property type="evidence" value="ECO:0007669"/>
    <property type="project" value="TreeGrafter"/>
</dbReference>
<dbReference type="InterPro" id="IPR018060">
    <property type="entry name" value="HTH_AraC"/>
</dbReference>
<protein>
    <recommendedName>
        <fullName evidence="3">DNA-3-methyladenine glycosylase II</fullName>
        <ecNumber evidence="3">3.2.2.21</ecNumber>
    </recommendedName>
</protein>
<dbReference type="Gene3D" id="1.10.340.30">
    <property type="entry name" value="Hypothetical protein, domain 2"/>
    <property type="match status" value="1"/>
</dbReference>
<keyword evidence="4" id="KW-0489">Methyltransferase</keyword>
<gene>
    <name evidence="15" type="ORF">ASILVAE211_00590</name>
</gene>
<dbReference type="SUPFAM" id="SSF46689">
    <property type="entry name" value="Homeodomain-like"/>
    <property type="match status" value="1"/>
</dbReference>
<keyword evidence="13" id="KW-0234">DNA repair</keyword>
<evidence type="ECO:0000256" key="5">
    <source>
        <dbReference type="ARBA" id="ARBA00022679"/>
    </source>
</evidence>
<keyword evidence="5" id="KW-0808">Transferase</keyword>
<dbReference type="Gene3D" id="3.30.310.20">
    <property type="entry name" value="DNA-3-methyladenine glycosylase AlkA, N-terminal domain"/>
    <property type="match status" value="1"/>
</dbReference>
<dbReference type="EC" id="3.2.2.21" evidence="3"/>
<dbReference type="InterPro" id="IPR003265">
    <property type="entry name" value="HhH-GPD_domain"/>
</dbReference>
<dbReference type="CDD" id="cd00056">
    <property type="entry name" value="ENDO3c"/>
    <property type="match status" value="1"/>
</dbReference>
<dbReference type="GO" id="GO:0005737">
    <property type="term" value="C:cytoplasm"/>
    <property type="evidence" value="ECO:0007669"/>
    <property type="project" value="TreeGrafter"/>
</dbReference>
<evidence type="ECO:0000256" key="4">
    <source>
        <dbReference type="ARBA" id="ARBA00022603"/>
    </source>
</evidence>
<dbReference type="InterPro" id="IPR037046">
    <property type="entry name" value="AlkA_N_sf"/>
</dbReference>
<evidence type="ECO:0000256" key="10">
    <source>
        <dbReference type="ARBA" id="ARBA00023125"/>
    </source>
</evidence>
<evidence type="ECO:0000256" key="6">
    <source>
        <dbReference type="ARBA" id="ARBA00022723"/>
    </source>
</evidence>
<comment type="cofactor">
    <cofactor evidence="2">
        <name>Zn(2+)</name>
        <dbReference type="ChEBI" id="CHEBI:29105"/>
    </cofactor>
</comment>
<reference evidence="15" key="1">
    <citation type="journal article" date="2021" name="Microorganisms">
        <title>Acidisoma silvae sp. nov. and Acidisomacellulosilytica sp. nov., Two Acidophilic Bacteria Isolated from Decaying Wood, Hydrolyzing Cellulose and Producing Poly-3-hydroxybutyrate.</title>
        <authorList>
            <person name="Mieszkin S."/>
            <person name="Pouder E."/>
            <person name="Uroz S."/>
            <person name="Simon-Colin C."/>
            <person name="Alain K."/>
        </authorList>
    </citation>
    <scope>NUCLEOTIDE SEQUENCE</scope>
    <source>
        <strain evidence="15">HW T2.11</strain>
    </source>
</reference>
<evidence type="ECO:0000256" key="12">
    <source>
        <dbReference type="ARBA" id="ARBA00023163"/>
    </source>
</evidence>
<dbReference type="GO" id="GO:0003700">
    <property type="term" value="F:DNA-binding transcription factor activity"/>
    <property type="evidence" value="ECO:0007669"/>
    <property type="project" value="InterPro"/>
</dbReference>
<dbReference type="AlphaFoldDB" id="A0A964DWX4"/>
<dbReference type="InterPro" id="IPR035451">
    <property type="entry name" value="Ada-like_dom_sf"/>
</dbReference>
<reference evidence="15" key="2">
    <citation type="submission" date="2021-01" db="EMBL/GenBank/DDBJ databases">
        <authorList>
            <person name="Mieszkin S."/>
            <person name="Pouder E."/>
            <person name="Alain K."/>
        </authorList>
    </citation>
    <scope>NUCLEOTIDE SEQUENCE</scope>
    <source>
        <strain evidence="15">HW T2.11</strain>
    </source>
</reference>